<dbReference type="PROSITE" id="PS50005">
    <property type="entry name" value="TPR"/>
    <property type="match status" value="1"/>
</dbReference>
<dbReference type="Pfam" id="PF14559">
    <property type="entry name" value="TPR_19"/>
    <property type="match status" value="1"/>
</dbReference>
<dbReference type="SMART" id="SM00028">
    <property type="entry name" value="TPR"/>
    <property type="match status" value="3"/>
</dbReference>
<feature type="domain" description="Bacteriophage N4 adsorption protein A C-terminal" evidence="3">
    <location>
        <begin position="808"/>
        <end position="976"/>
    </location>
</feature>
<evidence type="ECO:0000259" key="3">
    <source>
        <dbReference type="Pfam" id="PF13283"/>
    </source>
</evidence>
<dbReference type="InterPro" id="IPR044650">
    <property type="entry name" value="SRFR1-like"/>
</dbReference>
<keyword evidence="4" id="KW-0675">Receptor</keyword>
<evidence type="ECO:0000313" key="5">
    <source>
        <dbReference type="Proteomes" id="UP001447374"/>
    </source>
</evidence>
<proteinExistence type="predicted"/>
<dbReference type="SUPFAM" id="SSF48452">
    <property type="entry name" value="TPR-like"/>
    <property type="match status" value="3"/>
</dbReference>
<keyword evidence="1" id="KW-0802">TPR repeat</keyword>
<gene>
    <name evidence="4" type="ORF">ABQG75_15265</name>
</gene>
<evidence type="ECO:0000256" key="2">
    <source>
        <dbReference type="SAM" id="SignalP"/>
    </source>
</evidence>
<feature type="chain" id="PRO_5045217021" evidence="2">
    <location>
        <begin position="25"/>
        <end position="989"/>
    </location>
</feature>
<dbReference type="InterPro" id="IPR025137">
    <property type="entry name" value="NfrA_C"/>
</dbReference>
<dbReference type="PANTHER" id="PTHR44749:SF1">
    <property type="entry name" value="TETRATRICOPEPTIDE-LIKE HELICAL DOMAIN-CONTAINING PROTEIN"/>
    <property type="match status" value="1"/>
</dbReference>
<organism evidence="4 5">
    <name type="scientific">Franconibacter daqui</name>
    <dbReference type="NCBI Taxonomy" id="2047724"/>
    <lineage>
        <taxon>Bacteria</taxon>
        <taxon>Pseudomonadati</taxon>
        <taxon>Pseudomonadota</taxon>
        <taxon>Gammaproteobacteria</taxon>
        <taxon>Enterobacterales</taxon>
        <taxon>Enterobacteriaceae</taxon>
        <taxon>Franconibacter</taxon>
    </lineage>
</organism>
<dbReference type="PANTHER" id="PTHR44749">
    <property type="entry name" value="SUPPRESSOR OF RPS4-RLD 1"/>
    <property type="match status" value="1"/>
</dbReference>
<protein>
    <submittedName>
        <fullName evidence="4">Phage receptor</fullName>
    </submittedName>
</protein>
<keyword evidence="5" id="KW-1185">Reference proteome</keyword>
<comment type="caution">
    <text evidence="4">The sequence shown here is derived from an EMBL/GenBank/DDBJ whole genome shotgun (WGS) entry which is preliminary data.</text>
</comment>
<accession>A0ABV1PQJ9</accession>
<sequence length="989" mass="112343">MMRIHSHRLLTFFIASLLSGSVLAQEDTTETSAAALGLSDYRYFIIYPHLEKALRAQKQNDEKTALREFEEIRRREPNNVQLTLYQAEALRHFGHNKQASSLLSQQLKQHPDNKKLAQSLAAIPVEPVLVTSVPELLAQQQRCDEEPSVRCRSETGQNALRLGEIQIARQQLRDPVFAAHSLGEALRNDTLQRAIYLKQWDIADTLFSERFQQQRLSPAEQEQWFTVLLAAHQDENLQARQSQGLFNSPENHLAYAATLVQRGETALLQRFLAQRQPVFHTAEQEKRWIYLLSRFSVHPQEALANYNAQFSENRSYIAGATLPGLLKSGHYAAARQMLAGLPQDAFLQARYELSIASHNSHETLQLAQRLYARYPNDLQRLDALSWQLIQAGQSQEAAQILLQHYPFQGDEKITLRLLMRLVELLHEHPQWASDAQKTELSKPLHSSVQRRLQSQLPWLVEDCSALSSLLGDMSPTYDAASWSRLAACYRETLPGVALYAFQQAAAHSPDVWHHRAVAYQAYQVQDYAAAMRAWRKIPVNEMSNADLVAAANTAHAAQERDMLYRLLEEEKQRGLDNSEHYWWLHAQRYLPGEPEKALADFNRALAIGPSAQVYVSRASIYRLQGNTRAAISDLRQALTMEPQNASLQAALGYALWQDGNAVQSRVLLEQAYKAMPDDPALIKQLAYVNQRLQNVSAAQYYARQVIDEMNDDAELAPPTAEQKQQRFAFRRLHEDIARRWSFTYDSSVGLRSGTLNSVNNKLNDVSPGKSYRSYGQLEAEYRVGRNQLLEGDLLSVYSRLLADTAGSGVAMPVKNPMIGAGLRWKPLRETVFFLAIEQQAPLDSHHGESDAMLRASASFFNNGRFSDEWHPNGPGWFANNLYLDAAQYVRQDIQAWTVDYRVSWHEKITDGQTLEPYAHLQTNGYRNGETRGAQTGGAGVRWNIWTGETRYDAWPHKVSLGLEYQHILNSVNQRSGERNNVFVTVGVHW</sequence>
<dbReference type="InterPro" id="IPR019734">
    <property type="entry name" value="TPR_rpt"/>
</dbReference>
<dbReference type="Proteomes" id="UP001447374">
    <property type="component" value="Unassembled WGS sequence"/>
</dbReference>
<name>A0ABV1PQJ9_9ENTR</name>
<dbReference type="NCBIfam" id="NF007302">
    <property type="entry name" value="PRK09782.1"/>
    <property type="match status" value="1"/>
</dbReference>
<dbReference type="InterPro" id="IPR011990">
    <property type="entry name" value="TPR-like_helical_dom_sf"/>
</dbReference>
<dbReference type="EMBL" id="JBEHGX010000008">
    <property type="protein sequence ID" value="MER0127093.1"/>
    <property type="molecule type" value="Genomic_DNA"/>
</dbReference>
<dbReference type="Pfam" id="PF13283">
    <property type="entry name" value="NfrA_C"/>
    <property type="match status" value="1"/>
</dbReference>
<reference evidence="4 5" key="1">
    <citation type="submission" date="2024-06" db="EMBL/GenBank/DDBJ databases">
        <title>Fanconibacter daqui strain Q02 whole shotgun sequencing project.</title>
        <authorList>
            <person name="Rodrigues J.W.A."/>
            <person name="Viana L.C."/>
            <person name="Vieira E.C."/>
            <person name="Souza F.O.L."/>
            <person name="Alegria O.C."/>
            <person name="Patroca S."/>
            <person name="Cruz A.C.R."/>
            <person name="Nunes A.R.C."/>
        </authorList>
    </citation>
    <scope>NUCLEOTIDE SEQUENCE [LARGE SCALE GENOMIC DNA]</scope>
    <source>
        <strain evidence="4 5">Q02</strain>
    </source>
</reference>
<dbReference type="Gene3D" id="1.25.40.10">
    <property type="entry name" value="Tetratricopeptide repeat domain"/>
    <property type="match status" value="2"/>
</dbReference>
<evidence type="ECO:0000313" key="4">
    <source>
        <dbReference type="EMBL" id="MER0127093.1"/>
    </source>
</evidence>
<feature type="repeat" description="TPR" evidence="1">
    <location>
        <begin position="611"/>
        <end position="644"/>
    </location>
</feature>
<keyword evidence="2" id="KW-0732">Signal</keyword>
<feature type="signal peptide" evidence="2">
    <location>
        <begin position="1"/>
        <end position="24"/>
    </location>
</feature>
<evidence type="ECO:0000256" key="1">
    <source>
        <dbReference type="PROSITE-ProRule" id="PRU00339"/>
    </source>
</evidence>